<reference evidence="2" key="1">
    <citation type="submission" date="2005-09" db="EMBL/GenBank/DDBJ databases">
        <authorList>
            <person name="Mural R.J."/>
            <person name="Li P.W."/>
            <person name="Adams M.D."/>
            <person name="Amanatides P.G."/>
            <person name="Baden-Tillson H."/>
            <person name="Barnstead M."/>
            <person name="Chin S.H."/>
            <person name="Dew I."/>
            <person name="Evans C.A."/>
            <person name="Ferriera S."/>
            <person name="Flanigan M."/>
            <person name="Fosler C."/>
            <person name="Glodek A."/>
            <person name="Gu Z."/>
            <person name="Holt R.A."/>
            <person name="Jennings D."/>
            <person name="Kraft C.L."/>
            <person name="Lu F."/>
            <person name="Nguyen T."/>
            <person name="Nusskern D.R."/>
            <person name="Pfannkoch C.M."/>
            <person name="Sitter C."/>
            <person name="Sutton G.G."/>
            <person name="Venter J.C."/>
            <person name="Wang Z."/>
            <person name="Woodage T."/>
            <person name="Zheng X.H."/>
            <person name="Zhong F."/>
        </authorList>
    </citation>
    <scope>NUCLEOTIDE SEQUENCE [LARGE SCALE GENOMIC DNA]</scope>
    <source>
        <strain>BN</strain>
        <strain evidence="2">Sprague-Dawley</strain>
    </source>
</reference>
<proteinExistence type="predicted"/>
<dbReference type="EMBL" id="CH473977">
    <property type="protein sequence ID" value="EDL98056.1"/>
    <property type="molecule type" value="Genomic_DNA"/>
</dbReference>
<protein>
    <submittedName>
        <fullName evidence="1">RCG44158</fullName>
    </submittedName>
</protein>
<evidence type="ECO:0000313" key="1">
    <source>
        <dbReference type="EMBL" id="EDL98056.1"/>
    </source>
</evidence>
<accession>A6J6Q6</accession>
<dbReference type="AlphaFoldDB" id="A6J6Q6"/>
<dbReference type="Proteomes" id="UP000234681">
    <property type="component" value="Chromosome 17"/>
</dbReference>
<evidence type="ECO:0000313" key="2">
    <source>
        <dbReference type="Proteomes" id="UP000234681"/>
    </source>
</evidence>
<organism evidence="1 2">
    <name type="scientific">Rattus norvegicus</name>
    <name type="common">Rat</name>
    <dbReference type="NCBI Taxonomy" id="10116"/>
    <lineage>
        <taxon>Eukaryota</taxon>
        <taxon>Metazoa</taxon>
        <taxon>Chordata</taxon>
        <taxon>Craniata</taxon>
        <taxon>Vertebrata</taxon>
        <taxon>Euteleostomi</taxon>
        <taxon>Mammalia</taxon>
        <taxon>Eutheria</taxon>
        <taxon>Euarchontoglires</taxon>
        <taxon>Glires</taxon>
        <taxon>Rodentia</taxon>
        <taxon>Myomorpha</taxon>
        <taxon>Muroidea</taxon>
        <taxon>Muridae</taxon>
        <taxon>Murinae</taxon>
        <taxon>Rattus</taxon>
    </lineage>
</organism>
<name>A6J6Q6_RAT</name>
<gene>
    <name evidence="1" type="ORF">rCG_44158</name>
</gene>
<sequence>MDLVKVTASSFPVRMPTQGKAF</sequence>